<dbReference type="OrthoDB" id="9884757at2"/>
<evidence type="ECO:0000313" key="2">
    <source>
        <dbReference type="Proteomes" id="UP000028705"/>
    </source>
</evidence>
<gene>
    <name evidence="1" type="ORF">IW15_01310</name>
</gene>
<keyword evidence="2" id="KW-1185">Reference proteome</keyword>
<reference evidence="1 2" key="1">
    <citation type="submission" date="2014-07" db="EMBL/GenBank/DDBJ databases">
        <title>Genome of Chryseobacterium soli DSM 19298.</title>
        <authorList>
            <person name="Stropko S.J."/>
            <person name="Pipes S.E."/>
            <person name="Newman J."/>
        </authorList>
    </citation>
    <scope>NUCLEOTIDE SEQUENCE [LARGE SCALE GENOMIC DNA]</scope>
    <source>
        <strain evidence="1 2">DSM 19298</strain>
    </source>
</reference>
<dbReference type="RefSeq" id="WP_034708654.1">
    <property type="nucleotide sequence ID" value="NZ_JPRH01000001.1"/>
</dbReference>
<protein>
    <submittedName>
        <fullName evidence="1">Uncharacterized protein</fullName>
    </submittedName>
</protein>
<evidence type="ECO:0000313" key="1">
    <source>
        <dbReference type="EMBL" id="KFF14112.1"/>
    </source>
</evidence>
<proteinExistence type="predicted"/>
<dbReference type="AlphaFoldDB" id="A0A086ABP8"/>
<name>A0A086ABP8_9FLAO</name>
<comment type="caution">
    <text evidence="1">The sequence shown here is derived from an EMBL/GenBank/DDBJ whole genome shotgun (WGS) entry which is preliminary data.</text>
</comment>
<organism evidence="1 2">
    <name type="scientific">Chryseobacterium soli</name>
    <dbReference type="NCBI Taxonomy" id="445961"/>
    <lineage>
        <taxon>Bacteria</taxon>
        <taxon>Pseudomonadati</taxon>
        <taxon>Bacteroidota</taxon>
        <taxon>Flavobacteriia</taxon>
        <taxon>Flavobacteriales</taxon>
        <taxon>Weeksellaceae</taxon>
        <taxon>Chryseobacterium group</taxon>
        <taxon>Chryseobacterium</taxon>
    </lineage>
</organism>
<dbReference type="Proteomes" id="UP000028705">
    <property type="component" value="Unassembled WGS sequence"/>
</dbReference>
<sequence>MKPLFILTLNNQSFSSDKIQELINKVNEDNSSYVYYFGKNIFNELHWGVKADLKQFILKKNLDQQFLFDTLDFPNEVKDSLFDGNPVKCFVYKEVGVRIYFSEELAIGLDEIDK</sequence>
<dbReference type="EMBL" id="JPRH01000001">
    <property type="protein sequence ID" value="KFF14112.1"/>
    <property type="molecule type" value="Genomic_DNA"/>
</dbReference>
<accession>A0A086ABP8</accession>